<comment type="similarity">
    <text evidence="1">Belongs to the protein kinase superfamily. NEK Ser/Thr protein kinase family. NIMA subfamily.</text>
</comment>
<feature type="binding site" evidence="10">
    <location>
        <position position="35"/>
    </location>
    <ligand>
        <name>ATP</name>
        <dbReference type="ChEBI" id="CHEBI:30616"/>
    </ligand>
</feature>
<evidence type="ECO:0000256" key="9">
    <source>
        <dbReference type="ARBA" id="ARBA00048679"/>
    </source>
</evidence>
<keyword evidence="6" id="KW-0418">Kinase</keyword>
<protein>
    <recommendedName>
        <fullName evidence="2">non-specific serine/threonine protein kinase</fullName>
        <ecNumber evidence="2">2.7.11.1</ecNumber>
    </recommendedName>
</protein>
<dbReference type="Proteomes" id="UP000675881">
    <property type="component" value="Chromosome 5"/>
</dbReference>
<dbReference type="PANTHER" id="PTHR44899">
    <property type="entry name" value="CAMK FAMILY PROTEIN KINASE"/>
    <property type="match status" value="1"/>
</dbReference>
<organism evidence="12 13">
    <name type="scientific">Lepeophtheirus salmonis</name>
    <name type="common">Salmon louse</name>
    <name type="synonym">Caligus salmonis</name>
    <dbReference type="NCBI Taxonomy" id="72036"/>
    <lineage>
        <taxon>Eukaryota</taxon>
        <taxon>Metazoa</taxon>
        <taxon>Ecdysozoa</taxon>
        <taxon>Arthropoda</taxon>
        <taxon>Crustacea</taxon>
        <taxon>Multicrustacea</taxon>
        <taxon>Hexanauplia</taxon>
        <taxon>Copepoda</taxon>
        <taxon>Siphonostomatoida</taxon>
        <taxon>Caligidae</taxon>
        <taxon>Lepeophtheirus</taxon>
    </lineage>
</organism>
<evidence type="ECO:0000256" key="7">
    <source>
        <dbReference type="ARBA" id="ARBA00022840"/>
    </source>
</evidence>
<dbReference type="PANTHER" id="PTHR44899:SF3">
    <property type="entry name" value="SERINE_THREONINE-PROTEIN KINASE NEK1"/>
    <property type="match status" value="1"/>
</dbReference>
<evidence type="ECO:0000256" key="3">
    <source>
        <dbReference type="ARBA" id="ARBA00022527"/>
    </source>
</evidence>
<dbReference type="CDD" id="cd08215">
    <property type="entry name" value="STKc_Nek"/>
    <property type="match status" value="1"/>
</dbReference>
<comment type="catalytic activity">
    <reaction evidence="8">
        <text>L-threonyl-[protein] + ATP = O-phospho-L-threonyl-[protein] + ADP + H(+)</text>
        <dbReference type="Rhea" id="RHEA:46608"/>
        <dbReference type="Rhea" id="RHEA-COMP:11060"/>
        <dbReference type="Rhea" id="RHEA-COMP:11605"/>
        <dbReference type="ChEBI" id="CHEBI:15378"/>
        <dbReference type="ChEBI" id="CHEBI:30013"/>
        <dbReference type="ChEBI" id="CHEBI:30616"/>
        <dbReference type="ChEBI" id="CHEBI:61977"/>
        <dbReference type="ChEBI" id="CHEBI:456216"/>
        <dbReference type="EC" id="2.7.11.1"/>
    </reaction>
</comment>
<reference evidence="12" key="1">
    <citation type="submission" date="2021-02" db="EMBL/GenBank/DDBJ databases">
        <authorList>
            <person name="Bekaert M."/>
        </authorList>
    </citation>
    <scope>NUCLEOTIDE SEQUENCE</scope>
    <source>
        <strain evidence="12">IoA-00</strain>
    </source>
</reference>
<dbReference type="PROSITE" id="PS00107">
    <property type="entry name" value="PROTEIN_KINASE_ATP"/>
    <property type="match status" value="1"/>
</dbReference>
<dbReference type="PROSITE" id="PS50011">
    <property type="entry name" value="PROTEIN_KINASE_DOM"/>
    <property type="match status" value="1"/>
</dbReference>
<accession>A0A7R8CUK9</accession>
<dbReference type="Gene3D" id="1.10.510.10">
    <property type="entry name" value="Transferase(Phosphotransferase) domain 1"/>
    <property type="match status" value="1"/>
</dbReference>
<proteinExistence type="inferred from homology"/>
<evidence type="ECO:0000256" key="8">
    <source>
        <dbReference type="ARBA" id="ARBA00047899"/>
    </source>
</evidence>
<dbReference type="OrthoDB" id="5337378at2759"/>
<keyword evidence="3" id="KW-0723">Serine/threonine-protein kinase</keyword>
<dbReference type="InterPro" id="IPR051131">
    <property type="entry name" value="NEK_Ser/Thr_kinase_NIMA"/>
</dbReference>
<evidence type="ECO:0000256" key="5">
    <source>
        <dbReference type="ARBA" id="ARBA00022741"/>
    </source>
</evidence>
<name>A0A7R8CUK9_LEPSM</name>
<evidence type="ECO:0000259" key="11">
    <source>
        <dbReference type="PROSITE" id="PS50011"/>
    </source>
</evidence>
<evidence type="ECO:0000313" key="13">
    <source>
        <dbReference type="Proteomes" id="UP000675881"/>
    </source>
</evidence>
<dbReference type="InterPro" id="IPR000719">
    <property type="entry name" value="Prot_kinase_dom"/>
</dbReference>
<evidence type="ECO:0000313" key="12">
    <source>
        <dbReference type="EMBL" id="CAF2935352.1"/>
    </source>
</evidence>
<evidence type="ECO:0000256" key="6">
    <source>
        <dbReference type="ARBA" id="ARBA00022777"/>
    </source>
</evidence>
<dbReference type="EC" id="2.7.11.1" evidence="2"/>
<dbReference type="SMART" id="SM00220">
    <property type="entry name" value="S_TKc"/>
    <property type="match status" value="1"/>
</dbReference>
<dbReference type="GO" id="GO:0004674">
    <property type="term" value="F:protein serine/threonine kinase activity"/>
    <property type="evidence" value="ECO:0007669"/>
    <property type="project" value="UniProtKB-KW"/>
</dbReference>
<keyword evidence="7 10" id="KW-0067">ATP-binding</keyword>
<dbReference type="InterPro" id="IPR008271">
    <property type="entry name" value="Ser/Thr_kinase_AS"/>
</dbReference>
<dbReference type="EMBL" id="HG994584">
    <property type="protein sequence ID" value="CAF2935352.1"/>
    <property type="molecule type" value="Genomic_DNA"/>
</dbReference>
<feature type="domain" description="Protein kinase" evidence="11">
    <location>
        <begin position="4"/>
        <end position="284"/>
    </location>
</feature>
<keyword evidence="13" id="KW-1185">Reference proteome</keyword>
<dbReference type="Pfam" id="PF00069">
    <property type="entry name" value="Pkinase"/>
    <property type="match status" value="1"/>
</dbReference>
<keyword evidence="5 10" id="KW-0547">Nucleotide-binding</keyword>
<comment type="catalytic activity">
    <reaction evidence="9">
        <text>L-seryl-[protein] + ATP = O-phospho-L-seryl-[protein] + ADP + H(+)</text>
        <dbReference type="Rhea" id="RHEA:17989"/>
        <dbReference type="Rhea" id="RHEA-COMP:9863"/>
        <dbReference type="Rhea" id="RHEA-COMP:11604"/>
        <dbReference type="ChEBI" id="CHEBI:15378"/>
        <dbReference type="ChEBI" id="CHEBI:29999"/>
        <dbReference type="ChEBI" id="CHEBI:30616"/>
        <dbReference type="ChEBI" id="CHEBI:83421"/>
        <dbReference type="ChEBI" id="CHEBI:456216"/>
        <dbReference type="EC" id="2.7.11.1"/>
    </reaction>
</comment>
<dbReference type="AlphaFoldDB" id="A0A7R8CUK9"/>
<dbReference type="SUPFAM" id="SSF56112">
    <property type="entry name" value="Protein kinase-like (PK-like)"/>
    <property type="match status" value="1"/>
</dbReference>
<dbReference type="InterPro" id="IPR011009">
    <property type="entry name" value="Kinase-like_dom_sf"/>
</dbReference>
<dbReference type="Gene3D" id="3.30.200.20">
    <property type="entry name" value="Phosphorylase Kinase, domain 1"/>
    <property type="match status" value="1"/>
</dbReference>
<dbReference type="FunFam" id="3.30.200.20:FF:000097">
    <property type="entry name" value="Probable serine/threonine-protein kinase nek1"/>
    <property type="match status" value="1"/>
</dbReference>
<keyword evidence="4 12" id="KW-0808">Transferase</keyword>
<evidence type="ECO:0000256" key="1">
    <source>
        <dbReference type="ARBA" id="ARBA00010886"/>
    </source>
</evidence>
<evidence type="ECO:0000256" key="10">
    <source>
        <dbReference type="PROSITE-ProRule" id="PRU10141"/>
    </source>
</evidence>
<dbReference type="PROSITE" id="PS00108">
    <property type="entry name" value="PROTEIN_KINASE_ST"/>
    <property type="match status" value="1"/>
</dbReference>
<gene>
    <name evidence="12" type="ORF">LSAA_9590</name>
</gene>
<evidence type="ECO:0000256" key="2">
    <source>
        <dbReference type="ARBA" id="ARBA00012513"/>
    </source>
</evidence>
<dbReference type="GO" id="GO:0005524">
    <property type="term" value="F:ATP binding"/>
    <property type="evidence" value="ECO:0007669"/>
    <property type="project" value="UniProtKB-UniRule"/>
</dbReference>
<sequence length="507" mass="58672">MDNYEIVRKIGQGSFGNVYIVSSNCKKNENSYVMKEIKTSQFNEKEREDVSQEVDLLSRLNHSNIVSYYESFSERNCFYIIMEYCELGDLYTKINRQRGKLFPETLILGYFVQICRAVEYIHERKILHRDIKSQNILISKNRVCKLGDFGIARIIDGTTDYAKTCVGTPYYLSPEVWENKPYNNKSDLWALGCVLYEMTTLKHAFEAGFGGNKELSFKNGFPFVQLEEKPANNNTKVNPEPENASKAEEESERIRKRKEIISERRRKLQSVRESNKNNSGVMWIDFSDSKSETNTISDGDERLHQNDTFVVPINDISGEETVPEGVNEERGGGVLKVFKKFICTANEGSTVFENHETLKKDSTHSIEETTEVQEYTNDYRSQSLPAYHPYYRKPREEFREIQLERPDSSDEIWDLSSIPKTPSASFRKTDDIFSTLEGQRAYLERRVGVDNLLTVYKLISNCVSDTDDDKQLHIMDFQKILGKGNETLIDDIVQLVVADQFFQNFEE</sequence>
<dbReference type="InterPro" id="IPR017441">
    <property type="entry name" value="Protein_kinase_ATP_BS"/>
</dbReference>
<evidence type="ECO:0000256" key="4">
    <source>
        <dbReference type="ARBA" id="ARBA00022679"/>
    </source>
</evidence>